<feature type="domain" description="Fibronectin type-III" evidence="7">
    <location>
        <begin position="617"/>
        <end position="702"/>
    </location>
</feature>
<dbReference type="SMART" id="SM00060">
    <property type="entry name" value="FN3"/>
    <property type="match status" value="1"/>
</dbReference>
<dbReference type="Proteomes" id="UP000000323">
    <property type="component" value="Chromosome 2"/>
</dbReference>
<dbReference type="Pfam" id="PF16586">
    <property type="entry name" value="DUF5060"/>
    <property type="match status" value="1"/>
</dbReference>
<dbReference type="HOGENOM" id="CLU_014102_0_0_0"/>
<dbReference type="AlphaFoldDB" id="D1CIU1"/>
<dbReference type="SUPFAM" id="SSF49265">
    <property type="entry name" value="Fibronectin type III"/>
    <property type="match status" value="1"/>
</dbReference>
<protein>
    <submittedName>
        <fullName evidence="8">Fibronectin type III domain protein</fullName>
    </submittedName>
</protein>
<keyword evidence="5" id="KW-0624">Polysaccharide degradation</keyword>
<dbReference type="EMBL" id="CP001826">
    <property type="protein sequence ID" value="ACZ43661.1"/>
    <property type="molecule type" value="Genomic_DNA"/>
</dbReference>
<evidence type="ECO:0000313" key="8">
    <source>
        <dbReference type="EMBL" id="ACZ43661.1"/>
    </source>
</evidence>
<feature type="chain" id="PRO_5003021307" evidence="6">
    <location>
        <begin position="24"/>
        <end position="823"/>
    </location>
</feature>
<keyword evidence="2" id="KW-0378">Hydrolase</keyword>
<keyword evidence="9" id="KW-1185">Reference proteome</keyword>
<evidence type="ECO:0000256" key="6">
    <source>
        <dbReference type="SAM" id="SignalP"/>
    </source>
</evidence>
<evidence type="ECO:0000313" key="9">
    <source>
        <dbReference type="Proteomes" id="UP000000323"/>
    </source>
</evidence>
<dbReference type="eggNOG" id="COG2730">
    <property type="taxonomic scope" value="Bacteria"/>
</dbReference>
<feature type="signal peptide" evidence="6">
    <location>
        <begin position="1"/>
        <end position="23"/>
    </location>
</feature>
<dbReference type="InterPro" id="IPR003961">
    <property type="entry name" value="FN3_dom"/>
</dbReference>
<dbReference type="InterPro" id="IPR032260">
    <property type="entry name" value="DUF5060"/>
</dbReference>
<accession>D1CIU1</accession>
<evidence type="ECO:0000256" key="1">
    <source>
        <dbReference type="ARBA" id="ARBA00022729"/>
    </source>
</evidence>
<dbReference type="RefSeq" id="WP_012876692.1">
    <property type="nucleotide sequence ID" value="NC_013526.1"/>
</dbReference>
<dbReference type="eggNOG" id="COG5492">
    <property type="taxonomic scope" value="Bacteria"/>
</dbReference>
<organism evidence="8 9">
    <name type="scientific">Thermobaculum terrenum (strain ATCC BAA-798 / CCMEE 7001 / YNP1)</name>
    <dbReference type="NCBI Taxonomy" id="525904"/>
    <lineage>
        <taxon>Bacteria</taxon>
        <taxon>Bacillati</taxon>
        <taxon>Chloroflexota</taxon>
        <taxon>Chloroflexia</taxon>
        <taxon>Candidatus Thermobaculales</taxon>
        <taxon>Candidatus Thermobaculaceae</taxon>
        <taxon>Thermobaculum</taxon>
    </lineage>
</organism>
<keyword evidence="1 6" id="KW-0732">Signal</keyword>
<dbReference type="PROSITE" id="PS50853">
    <property type="entry name" value="FN3"/>
    <property type="match status" value="1"/>
</dbReference>
<gene>
    <name evidence="8" type="ordered locus">Tter_2776</name>
</gene>
<evidence type="ECO:0000259" key="7">
    <source>
        <dbReference type="PROSITE" id="PS50853"/>
    </source>
</evidence>
<proteinExistence type="predicted"/>
<evidence type="ECO:0000256" key="3">
    <source>
        <dbReference type="ARBA" id="ARBA00023277"/>
    </source>
</evidence>
<dbReference type="Gene3D" id="2.60.40.10">
    <property type="entry name" value="Immunoglobulins"/>
    <property type="match status" value="2"/>
</dbReference>
<dbReference type="InterPro" id="IPR013783">
    <property type="entry name" value="Ig-like_fold"/>
</dbReference>
<reference evidence="9" key="1">
    <citation type="journal article" date="2010" name="Stand. Genomic Sci.">
        <title>Complete genome sequence of 'Thermobaculum terrenum' type strain (YNP1).</title>
        <authorList>
            <person name="Kiss H."/>
            <person name="Cleland D."/>
            <person name="Lapidus A."/>
            <person name="Lucas S."/>
            <person name="Glavina Del Rio T."/>
            <person name="Nolan M."/>
            <person name="Tice H."/>
            <person name="Han C."/>
            <person name="Goodwin L."/>
            <person name="Pitluck S."/>
            <person name="Liolios K."/>
            <person name="Ivanova N."/>
            <person name="Mavromatis K."/>
            <person name="Ovchinnikova G."/>
            <person name="Pati A."/>
            <person name="Chen A."/>
            <person name="Palaniappan K."/>
            <person name="Land M."/>
            <person name="Hauser L."/>
            <person name="Chang Y."/>
            <person name="Jeffries C."/>
            <person name="Lu M."/>
            <person name="Brettin T."/>
            <person name="Detter J."/>
            <person name="Goker M."/>
            <person name="Tindall B."/>
            <person name="Beck B."/>
            <person name="McDermott T."/>
            <person name="Woyke T."/>
            <person name="Bristow J."/>
            <person name="Eisen J."/>
            <person name="Markowitz V."/>
            <person name="Hugenholtz P."/>
            <person name="Kyrpides N."/>
            <person name="Klenk H."/>
            <person name="Cheng J."/>
        </authorList>
    </citation>
    <scope>NUCLEOTIDE SEQUENCE [LARGE SCALE GENOMIC DNA]</scope>
    <source>
        <strain evidence="9">ATCC BAA-798 / YNP1</strain>
    </source>
</reference>
<dbReference type="PANTHER" id="PTHR37836">
    <property type="entry name" value="LMO1036 PROTEIN"/>
    <property type="match status" value="1"/>
</dbReference>
<evidence type="ECO:0000256" key="2">
    <source>
        <dbReference type="ARBA" id="ARBA00022801"/>
    </source>
</evidence>
<dbReference type="InterPro" id="IPR024749">
    <property type="entry name" value="Collagen-bd_put"/>
</dbReference>
<dbReference type="eggNOG" id="COG3386">
    <property type="taxonomic scope" value="Bacteria"/>
</dbReference>
<dbReference type="Gene3D" id="3.20.20.80">
    <property type="entry name" value="Glycosidases"/>
    <property type="match status" value="1"/>
</dbReference>
<dbReference type="GO" id="GO:0000272">
    <property type="term" value="P:polysaccharide catabolic process"/>
    <property type="evidence" value="ECO:0007669"/>
    <property type="project" value="UniProtKB-KW"/>
</dbReference>
<dbReference type="PANTHER" id="PTHR37836:SF2">
    <property type="entry name" value="DUF4038 DOMAIN-CONTAINING PROTEIN"/>
    <property type="match status" value="1"/>
</dbReference>
<keyword evidence="3" id="KW-0119">Carbohydrate metabolism</keyword>
<dbReference type="Pfam" id="PF00041">
    <property type="entry name" value="fn3"/>
    <property type="match status" value="1"/>
</dbReference>
<dbReference type="GO" id="GO:0016798">
    <property type="term" value="F:hydrolase activity, acting on glycosyl bonds"/>
    <property type="evidence" value="ECO:0007669"/>
    <property type="project" value="UniProtKB-KW"/>
</dbReference>
<dbReference type="Pfam" id="PF12904">
    <property type="entry name" value="Collagen_bind_2"/>
    <property type="match status" value="1"/>
</dbReference>
<dbReference type="STRING" id="525904.Tter_2776"/>
<dbReference type="InterPro" id="IPR036116">
    <property type="entry name" value="FN3_sf"/>
</dbReference>
<keyword evidence="4" id="KW-0326">Glycosidase</keyword>
<dbReference type="KEGG" id="ttr:Tter_2776"/>
<name>D1CIU1_THET1</name>
<dbReference type="InterPro" id="IPR017853">
    <property type="entry name" value="GH"/>
</dbReference>
<dbReference type="SUPFAM" id="SSF51445">
    <property type="entry name" value="(Trans)glycosidases"/>
    <property type="match status" value="1"/>
</dbReference>
<sequence>MSRIIRVLLLPLVLVMASAQLPANPGGAQAAGTVTGTMRKWQPVTVSFSGPYAYELDSSPNPFLDYRLQVTFRGPSGQTYNVPGYFDGDGKGGGRGSIWRVKFLPDQAGTWYYKASFRKGTNIAIDLNPSSGTPTGFDGASGSFVVGDVDASAPAFFRWGRLQYVGGYYLKFKEGPYWIKGGTDSPETFLGYDGFDNTPSGPYGILDFAAHVRDWTTGDPVLNTDGADAGKGVIGALNYLGNQHVNSVYFLVMNIGGDGRNVWPYAGKVNPAGSSSDDNTHIDISKMRQWDTVFLHAQKKGIYLHFVLNEAETANKKELDGATLGVERKLFYRELVARFGYLPAIQWNISEEYNLDYNLGATRVKEFAGYIQQVDPYDHPITVHNYGTDLDSVWGPFLDDSRFSVTSFQLESGPGTYDEVVESWRRKSRDAGRPIPIALDELNAVSTSSSSIATQRKAVIWPVYLSGGNLEHYLGGPTTDKTLDDFRQYETLWRYTWYARKFMQDNLPFWQMEPADGLLSSESTSYGGGQVLAKKGEVYAIYLPDANPSGKLDLSGASGTFVQRWYNPRTGSFEGTARTLTAGSAVSLGAPPSSPDDDWVVLIQKAQAGTDTQPPSAPSNLTVTSKTSSSVSLKWDASTDNVAVGGYAIYANGSQVGTTSSTSYTVTNLSPSTTYTFVVKAYDAAGNLSAGSNQVSVQTLSASTTPSLAVTKFVLINADTDQPITELKDGMTLSLSQLPTRHLNIRADTSPSVVGSVRFGLNSNLDYRLERNPPYALAGDSSGDYRSWTPATGTYQVTATPYTSSDGSGTPGSALTIKINVIN</sequence>
<dbReference type="FunFam" id="2.60.40.10:FF:001114">
    <property type="entry name" value="Chitinase A1"/>
    <property type="match status" value="1"/>
</dbReference>
<evidence type="ECO:0000256" key="5">
    <source>
        <dbReference type="ARBA" id="ARBA00023326"/>
    </source>
</evidence>
<evidence type="ECO:0000256" key="4">
    <source>
        <dbReference type="ARBA" id="ARBA00023295"/>
    </source>
</evidence>